<sequence length="419" mass="46208">MADSLIDLTRTLSLTSEEDTFVRLGGDSTSLMMGKSDLCLVGKLLTRRPFNVEAMKSTLLSVWQPTKGMQVRVLGDNLFVFVFGLAMDKRRVLLNGPWTFDKHLLMLGEMDPNVQPSDIQFTSVHFWVHVCNLPLILMNKEVGQIVGNSVGQFIDMDFEEGGLAWGRTMRIRVAIDVRKPLRRGMKLALSSADPIWVDFKYERLPIFCYYCGRLGHGDRECDDKLSAADGTRVDVLQYGAWLRMDTFKSKGARREGPIDRGDAHGGESLPPVIDGAVTGHALTVATIPILAPTSPKFEFFNGRDVNAGGAKPTAIISDSVVHSSNILMEVEANPLSESVLAKKKWKRVARQHMDPNSAPSPATGTKRVFEEVVVHDATLSVEIWDGKAEKRLCVHGGDANSTPLAIPTVEADVQPHRSQ</sequence>
<proteinExistence type="predicted"/>
<reference evidence="1 2" key="1">
    <citation type="journal article" date="2022" name="Plant J.">
        <title>Chromosome-level genome of Camellia lanceoleosa provides a valuable resource for understanding genome evolution and self-incompatibility.</title>
        <authorList>
            <person name="Gong W."/>
            <person name="Xiao S."/>
            <person name="Wang L."/>
            <person name="Liao Z."/>
            <person name="Chang Y."/>
            <person name="Mo W."/>
            <person name="Hu G."/>
            <person name="Li W."/>
            <person name="Zhao G."/>
            <person name="Zhu H."/>
            <person name="Hu X."/>
            <person name="Ji K."/>
            <person name="Xiang X."/>
            <person name="Song Q."/>
            <person name="Yuan D."/>
            <person name="Jin S."/>
            <person name="Zhang L."/>
        </authorList>
    </citation>
    <scope>NUCLEOTIDE SEQUENCE [LARGE SCALE GENOMIC DNA]</scope>
    <source>
        <strain evidence="1">SQ_2022a</strain>
    </source>
</reference>
<dbReference type="EMBL" id="CM045767">
    <property type="protein sequence ID" value="KAI7997272.1"/>
    <property type="molecule type" value="Genomic_DNA"/>
</dbReference>
<protein>
    <submittedName>
        <fullName evidence="1">Uncharacterized protein</fullName>
    </submittedName>
</protein>
<dbReference type="Proteomes" id="UP001060215">
    <property type="component" value="Chromosome 10"/>
</dbReference>
<gene>
    <name evidence="1" type="ORF">LOK49_LG10G01961</name>
</gene>
<keyword evidence="2" id="KW-1185">Reference proteome</keyword>
<evidence type="ECO:0000313" key="1">
    <source>
        <dbReference type="EMBL" id="KAI7997272.1"/>
    </source>
</evidence>
<evidence type="ECO:0000313" key="2">
    <source>
        <dbReference type="Proteomes" id="UP001060215"/>
    </source>
</evidence>
<comment type="caution">
    <text evidence="1">The sequence shown here is derived from an EMBL/GenBank/DDBJ whole genome shotgun (WGS) entry which is preliminary data.</text>
</comment>
<accession>A0ACC0G814</accession>
<organism evidence="1 2">
    <name type="scientific">Camellia lanceoleosa</name>
    <dbReference type="NCBI Taxonomy" id="1840588"/>
    <lineage>
        <taxon>Eukaryota</taxon>
        <taxon>Viridiplantae</taxon>
        <taxon>Streptophyta</taxon>
        <taxon>Embryophyta</taxon>
        <taxon>Tracheophyta</taxon>
        <taxon>Spermatophyta</taxon>
        <taxon>Magnoliopsida</taxon>
        <taxon>eudicotyledons</taxon>
        <taxon>Gunneridae</taxon>
        <taxon>Pentapetalae</taxon>
        <taxon>asterids</taxon>
        <taxon>Ericales</taxon>
        <taxon>Theaceae</taxon>
        <taxon>Camellia</taxon>
    </lineage>
</organism>
<name>A0ACC0G814_9ERIC</name>